<dbReference type="SMART" id="SM00487">
    <property type="entry name" value="DEXDc"/>
    <property type="match status" value="1"/>
</dbReference>
<dbReference type="AlphaFoldDB" id="A0A1D1VSY1"/>
<feature type="domain" description="Helicase ATP-binding" evidence="10">
    <location>
        <begin position="195"/>
        <end position="382"/>
    </location>
</feature>
<feature type="domain" description="Helicase C-terminal" evidence="11">
    <location>
        <begin position="432"/>
        <end position="581"/>
    </location>
</feature>
<dbReference type="GO" id="GO:0016787">
    <property type="term" value="F:hydrolase activity"/>
    <property type="evidence" value="ECO:0007669"/>
    <property type="project" value="UniProtKB-KW"/>
</dbReference>
<dbReference type="Proteomes" id="UP000186922">
    <property type="component" value="Unassembled WGS sequence"/>
</dbReference>
<feature type="compositionally biased region" description="Basic and acidic residues" evidence="9">
    <location>
        <begin position="153"/>
        <end position="166"/>
    </location>
</feature>
<dbReference type="PANTHER" id="PTHR24031">
    <property type="entry name" value="RNA HELICASE"/>
    <property type="match status" value="1"/>
</dbReference>
<comment type="similarity">
    <text evidence="7">Belongs to the DEAD box helicase family.</text>
</comment>
<dbReference type="Pfam" id="PF00271">
    <property type="entry name" value="Helicase_C"/>
    <property type="match status" value="1"/>
</dbReference>
<dbReference type="InterPro" id="IPR011545">
    <property type="entry name" value="DEAD/DEAH_box_helicase_dom"/>
</dbReference>
<dbReference type="CDD" id="cd17946">
    <property type="entry name" value="DEADc_DDX24"/>
    <property type="match status" value="1"/>
</dbReference>
<dbReference type="CDD" id="cd18787">
    <property type="entry name" value="SF2_C_DEAD"/>
    <property type="match status" value="1"/>
</dbReference>
<dbReference type="PROSITE" id="PS51195">
    <property type="entry name" value="Q_MOTIF"/>
    <property type="match status" value="1"/>
</dbReference>
<gene>
    <name evidence="13" type="primary">RvY_14890-1</name>
    <name evidence="13" type="synonym">RvY_14890.1</name>
    <name evidence="13" type="ORF">RvY_14890</name>
</gene>
<dbReference type="SUPFAM" id="SSF52540">
    <property type="entry name" value="P-loop containing nucleoside triphosphate hydrolases"/>
    <property type="match status" value="1"/>
</dbReference>
<feature type="compositionally biased region" description="Basic and acidic residues" evidence="9">
    <location>
        <begin position="61"/>
        <end position="75"/>
    </location>
</feature>
<dbReference type="InterPro" id="IPR000629">
    <property type="entry name" value="RNA-helicase_DEAD-box_CS"/>
</dbReference>
<evidence type="ECO:0000259" key="12">
    <source>
        <dbReference type="PROSITE" id="PS51195"/>
    </source>
</evidence>
<dbReference type="Gene3D" id="3.40.50.300">
    <property type="entry name" value="P-loop containing nucleotide triphosphate hydrolases"/>
    <property type="match status" value="2"/>
</dbReference>
<dbReference type="Pfam" id="PF00270">
    <property type="entry name" value="DEAD"/>
    <property type="match status" value="1"/>
</dbReference>
<evidence type="ECO:0000259" key="10">
    <source>
        <dbReference type="PROSITE" id="PS51192"/>
    </source>
</evidence>
<dbReference type="InterPro" id="IPR027417">
    <property type="entry name" value="P-loop_NTPase"/>
</dbReference>
<dbReference type="PROSITE" id="PS51192">
    <property type="entry name" value="HELICASE_ATP_BIND_1"/>
    <property type="match status" value="1"/>
</dbReference>
<feature type="compositionally biased region" description="Acidic residues" evidence="9">
    <location>
        <begin position="126"/>
        <end position="136"/>
    </location>
</feature>
<name>A0A1D1VSY1_RAMVA</name>
<feature type="short sequence motif" description="Q motif" evidence="6">
    <location>
        <begin position="163"/>
        <end position="191"/>
    </location>
</feature>
<comment type="caution">
    <text evidence="13">The sequence shown here is derived from an EMBL/GenBank/DDBJ whole genome shotgun (WGS) entry which is preliminary data.</text>
</comment>
<accession>A0A1D1VSY1</accession>
<dbReference type="GO" id="GO:0003724">
    <property type="term" value="F:RNA helicase activity"/>
    <property type="evidence" value="ECO:0007669"/>
    <property type="project" value="UniProtKB-EC"/>
</dbReference>
<evidence type="ECO:0000256" key="4">
    <source>
        <dbReference type="ARBA" id="ARBA00022840"/>
    </source>
</evidence>
<dbReference type="InterPro" id="IPR001650">
    <property type="entry name" value="Helicase_C-like"/>
</dbReference>
<dbReference type="EC" id="3.6.4.13" evidence="8"/>
<dbReference type="GO" id="GO:0005524">
    <property type="term" value="F:ATP binding"/>
    <property type="evidence" value="ECO:0007669"/>
    <property type="project" value="UniProtKB-UniRule"/>
</dbReference>
<dbReference type="PROSITE" id="PS00039">
    <property type="entry name" value="DEAD_ATP_HELICASE"/>
    <property type="match status" value="1"/>
</dbReference>
<comment type="catalytic activity">
    <reaction evidence="8">
        <text>ATP + H2O = ADP + phosphate + H(+)</text>
        <dbReference type="Rhea" id="RHEA:13065"/>
        <dbReference type="ChEBI" id="CHEBI:15377"/>
        <dbReference type="ChEBI" id="CHEBI:15378"/>
        <dbReference type="ChEBI" id="CHEBI:30616"/>
        <dbReference type="ChEBI" id="CHEBI:43474"/>
        <dbReference type="ChEBI" id="CHEBI:456216"/>
        <dbReference type="EC" id="3.6.4.13"/>
    </reaction>
</comment>
<evidence type="ECO:0000256" key="3">
    <source>
        <dbReference type="ARBA" id="ARBA00022806"/>
    </source>
</evidence>
<dbReference type="GO" id="GO:0003723">
    <property type="term" value="F:RNA binding"/>
    <property type="evidence" value="ECO:0007669"/>
    <property type="project" value="UniProtKB-UniRule"/>
</dbReference>
<keyword evidence="2 7" id="KW-0378">Hydrolase</keyword>
<organism evidence="13 14">
    <name type="scientific">Ramazzottius varieornatus</name>
    <name type="common">Water bear</name>
    <name type="synonym">Tardigrade</name>
    <dbReference type="NCBI Taxonomy" id="947166"/>
    <lineage>
        <taxon>Eukaryota</taxon>
        <taxon>Metazoa</taxon>
        <taxon>Ecdysozoa</taxon>
        <taxon>Tardigrada</taxon>
        <taxon>Eutardigrada</taxon>
        <taxon>Parachela</taxon>
        <taxon>Hypsibioidea</taxon>
        <taxon>Ramazzottiidae</taxon>
        <taxon>Ramazzottius</taxon>
    </lineage>
</organism>
<protein>
    <recommendedName>
        <fullName evidence="8">ATP-dependent RNA helicase</fullName>
        <ecNumber evidence="8">3.6.4.13</ecNumber>
    </recommendedName>
</protein>
<evidence type="ECO:0000256" key="8">
    <source>
        <dbReference type="RuleBase" id="RU365068"/>
    </source>
</evidence>
<dbReference type="EMBL" id="BDGG01000011">
    <property type="protein sequence ID" value="GAV04630.1"/>
    <property type="molecule type" value="Genomic_DNA"/>
</dbReference>
<dbReference type="OrthoDB" id="4310724at2759"/>
<evidence type="ECO:0000313" key="14">
    <source>
        <dbReference type="Proteomes" id="UP000186922"/>
    </source>
</evidence>
<keyword evidence="4 7" id="KW-0067">ATP-binding</keyword>
<evidence type="ECO:0000256" key="7">
    <source>
        <dbReference type="RuleBase" id="RU000492"/>
    </source>
</evidence>
<dbReference type="InterPro" id="IPR014001">
    <property type="entry name" value="Helicase_ATP-bd"/>
</dbReference>
<comment type="domain">
    <text evidence="8">The Q motif is unique to and characteristic of the DEAD box family of RNA helicases and controls ATP binding and hydrolysis.</text>
</comment>
<evidence type="ECO:0000259" key="11">
    <source>
        <dbReference type="PROSITE" id="PS51194"/>
    </source>
</evidence>
<feature type="domain" description="DEAD-box RNA helicase Q" evidence="12">
    <location>
        <begin position="163"/>
        <end position="191"/>
    </location>
</feature>
<dbReference type="SMART" id="SM00490">
    <property type="entry name" value="HELICc"/>
    <property type="match status" value="1"/>
</dbReference>
<keyword evidence="1 7" id="KW-0547">Nucleotide-binding</keyword>
<reference evidence="13 14" key="1">
    <citation type="journal article" date="2016" name="Nat. Commun.">
        <title>Extremotolerant tardigrade genome and improved radiotolerance of human cultured cells by tardigrade-unique protein.</title>
        <authorList>
            <person name="Hashimoto T."/>
            <person name="Horikawa D.D."/>
            <person name="Saito Y."/>
            <person name="Kuwahara H."/>
            <person name="Kozuka-Hata H."/>
            <person name="Shin-I T."/>
            <person name="Minakuchi Y."/>
            <person name="Ohishi K."/>
            <person name="Motoyama A."/>
            <person name="Aizu T."/>
            <person name="Enomoto A."/>
            <person name="Kondo K."/>
            <person name="Tanaka S."/>
            <person name="Hara Y."/>
            <person name="Koshikawa S."/>
            <person name="Sagara H."/>
            <person name="Miura T."/>
            <person name="Yokobori S."/>
            <person name="Miyagawa K."/>
            <person name="Suzuki Y."/>
            <person name="Kubo T."/>
            <person name="Oyama M."/>
            <person name="Kohara Y."/>
            <person name="Fujiyama A."/>
            <person name="Arakawa K."/>
            <person name="Katayama T."/>
            <person name="Toyoda A."/>
            <person name="Kunieda T."/>
        </authorList>
    </citation>
    <scope>NUCLEOTIDE SEQUENCE [LARGE SCALE GENOMIC DNA]</scope>
    <source>
        <strain evidence="13 14">YOKOZUNA-1</strain>
    </source>
</reference>
<sequence>MPKRKKLKKMTFEGEWKPVAYDQPFMLDSCEDFLLDGLVEIQELTDYTFQPASSAKKTSKKTKEGETEVTRDVSKRKLKAEKRKEDRKAKRQKKKKAEPEEDEAQPDRPEETAANTNAIKDNGEKEQEEIEEEEPGTGDPRREDETQETARGSSDERPECEPSRWEQLEVSSVIVKALKEMNFHNPTPIQEECLPLAIRSRRDIIGAAETGSGKTLAFGIPLLENIMADKASEEAESETHLRAIIITPTRELASQIKTHIDAVGKYTGIKTVLIVGGMFKEKQDRLLSRRPDIIIATPGRLFDHMQTQTPYLACLHTVRYLVIDEADRMVEHGHFRELTDILERLNADERAAAKRQTFVFSATLQLDVDKSIQKRRPVEQAGSNEVKDRIGNISSLLGLKSNAKVVDLSKPEATAGGLSEHRLPCTLKNKDYLLYYLLMMEATGRTLVFCNSLDCVRRLYGVFSYLLTETGRSPLVLHAAMHQKQRLKNLERFRENPRGVLLASDVASRGLDIPDVQCVIHYQVPRNPDLYVHRSGRTARAFKVGSSVMLVDPSDAAAAQKIQRALHRETDLPLVEVDSKIFRFAQERVDLARKIDQVEHALRKEASNDEWFIKAAEESEMMLDEDDEKKMNIQTGGKTRKAQSKESKALKKQLKLILSQPIKSRMPGFSAKYPSLNFTKQRMGLPI</sequence>
<dbReference type="InterPro" id="IPR014014">
    <property type="entry name" value="RNA_helicase_DEAD_Q_motif"/>
</dbReference>
<evidence type="ECO:0000256" key="9">
    <source>
        <dbReference type="SAM" id="MobiDB-lite"/>
    </source>
</evidence>
<feature type="region of interest" description="Disordered" evidence="9">
    <location>
        <begin position="46"/>
        <end position="166"/>
    </location>
</feature>
<evidence type="ECO:0000313" key="13">
    <source>
        <dbReference type="EMBL" id="GAV04630.1"/>
    </source>
</evidence>
<evidence type="ECO:0000256" key="2">
    <source>
        <dbReference type="ARBA" id="ARBA00022801"/>
    </source>
</evidence>
<keyword evidence="5 8" id="KW-0694">RNA-binding</keyword>
<keyword evidence="3 7" id="KW-0347">Helicase</keyword>
<dbReference type="STRING" id="947166.A0A1D1VSY1"/>
<evidence type="ECO:0000256" key="6">
    <source>
        <dbReference type="PROSITE-ProRule" id="PRU00552"/>
    </source>
</evidence>
<comment type="function">
    <text evidence="8">RNA helicase.</text>
</comment>
<evidence type="ECO:0000256" key="5">
    <source>
        <dbReference type="ARBA" id="ARBA00022884"/>
    </source>
</evidence>
<keyword evidence="14" id="KW-1185">Reference proteome</keyword>
<proteinExistence type="inferred from homology"/>
<dbReference type="PROSITE" id="PS51194">
    <property type="entry name" value="HELICASE_CTER"/>
    <property type="match status" value="1"/>
</dbReference>
<evidence type="ECO:0000256" key="1">
    <source>
        <dbReference type="ARBA" id="ARBA00022741"/>
    </source>
</evidence>